<dbReference type="InterPro" id="IPR052179">
    <property type="entry name" value="DD-CPase-like"/>
</dbReference>
<dbReference type="RefSeq" id="WP_245903831.1">
    <property type="nucleotide sequence ID" value="NZ_CAWNXA010000002.1"/>
</dbReference>
<comment type="caution">
    <text evidence="2">The sequence shown here is derived from an EMBL/GenBank/DDBJ whole genome shotgun (WGS) entry which is preliminary data.</text>
</comment>
<dbReference type="Pfam" id="PF02557">
    <property type="entry name" value="VanY"/>
    <property type="match status" value="1"/>
</dbReference>
<dbReference type="InterPro" id="IPR009045">
    <property type="entry name" value="Zn_M74/Hedgehog-like"/>
</dbReference>
<evidence type="ECO:0000313" key="3">
    <source>
        <dbReference type="Proteomes" id="UP000248330"/>
    </source>
</evidence>
<protein>
    <submittedName>
        <fullName evidence="2">D-Ala-D-Ala carboxypeptidase</fullName>
    </submittedName>
</protein>
<dbReference type="InterPro" id="IPR058193">
    <property type="entry name" value="VanY/YodJ_core_dom"/>
</dbReference>
<gene>
    <name evidence="2" type="ORF">C8D93_102522</name>
</gene>
<keyword evidence="2" id="KW-0378">Hydrolase</keyword>
<dbReference type="InterPro" id="IPR003709">
    <property type="entry name" value="VanY-like_core_dom"/>
</dbReference>
<organism evidence="2 3">
    <name type="scientific">Sinimarinibacterium flocculans</name>
    <dbReference type="NCBI Taxonomy" id="985250"/>
    <lineage>
        <taxon>Bacteria</taxon>
        <taxon>Pseudomonadati</taxon>
        <taxon>Pseudomonadota</taxon>
        <taxon>Gammaproteobacteria</taxon>
        <taxon>Nevskiales</taxon>
        <taxon>Nevskiaceae</taxon>
        <taxon>Sinimarinibacterium</taxon>
    </lineage>
</organism>
<dbReference type="PANTHER" id="PTHR34385:SF1">
    <property type="entry name" value="PEPTIDOGLYCAN L-ALANYL-D-GLUTAMATE ENDOPEPTIDASE CWLK"/>
    <property type="match status" value="1"/>
</dbReference>
<dbReference type="Proteomes" id="UP000248330">
    <property type="component" value="Unassembled WGS sequence"/>
</dbReference>
<dbReference type="GO" id="GO:0006508">
    <property type="term" value="P:proteolysis"/>
    <property type="evidence" value="ECO:0007669"/>
    <property type="project" value="InterPro"/>
</dbReference>
<dbReference type="Gene3D" id="3.30.1380.10">
    <property type="match status" value="1"/>
</dbReference>
<dbReference type="EMBL" id="QICN01000002">
    <property type="protein sequence ID" value="PXV70663.1"/>
    <property type="molecule type" value="Genomic_DNA"/>
</dbReference>
<sequence>MSGEAARLRAAFDMLGIAPKQIRARGLKRHREARRLVPVGLGTDGRDKFLLKDAAQAWLAMREAAREDGIELLLVSAFRSIEFQTALIRAKLDRGLALDEVLRVNAPPGYSEHHSGRALDLGVAGRAALDEAFEHTAAFAWLRAHAHRFGFSLSYPRDNAQGYLHEPWHWCFRR</sequence>
<dbReference type="PANTHER" id="PTHR34385">
    <property type="entry name" value="D-ALANYL-D-ALANINE CARBOXYPEPTIDASE"/>
    <property type="match status" value="1"/>
</dbReference>
<reference evidence="2 3" key="1">
    <citation type="submission" date="2018-04" db="EMBL/GenBank/DDBJ databases">
        <title>Genomic Encyclopedia of Type Strains, Phase IV (KMG-IV): sequencing the most valuable type-strain genomes for metagenomic binning, comparative biology and taxonomic classification.</title>
        <authorList>
            <person name="Goeker M."/>
        </authorList>
    </citation>
    <scope>NUCLEOTIDE SEQUENCE [LARGE SCALE GENOMIC DNA]</scope>
    <source>
        <strain evidence="2 3">DSM 104150</strain>
    </source>
</reference>
<name>A0A318EDT2_9GAMM</name>
<proteinExistence type="predicted"/>
<keyword evidence="2" id="KW-0645">Protease</keyword>
<evidence type="ECO:0000313" key="2">
    <source>
        <dbReference type="EMBL" id="PXV70663.1"/>
    </source>
</evidence>
<keyword evidence="2" id="KW-0121">Carboxypeptidase</keyword>
<evidence type="ECO:0000259" key="1">
    <source>
        <dbReference type="Pfam" id="PF02557"/>
    </source>
</evidence>
<dbReference type="GO" id="GO:0004180">
    <property type="term" value="F:carboxypeptidase activity"/>
    <property type="evidence" value="ECO:0007669"/>
    <property type="project" value="UniProtKB-KW"/>
</dbReference>
<dbReference type="AlphaFoldDB" id="A0A318EDT2"/>
<feature type="domain" description="D-alanyl-D-alanine carboxypeptidase-like core" evidence="1">
    <location>
        <begin position="50"/>
        <end position="172"/>
    </location>
</feature>
<dbReference type="CDD" id="cd14852">
    <property type="entry name" value="LD-carboxypeptidase"/>
    <property type="match status" value="1"/>
</dbReference>
<accession>A0A318EDT2</accession>
<keyword evidence="3" id="KW-1185">Reference proteome</keyword>
<dbReference type="SUPFAM" id="SSF55166">
    <property type="entry name" value="Hedgehog/DD-peptidase"/>
    <property type="match status" value="1"/>
</dbReference>